<sequence length="71" mass="7424">MCPSVCRSPVVLCMPPASDPRLFMAVRLIRSSRVPSPSRAADSAEQAPVPTDLRGTGPSARVPGPLAAPRD</sequence>
<dbReference type="Proteomes" id="UP000028990">
    <property type="component" value="Unassembled WGS sequence"/>
</dbReference>
<evidence type="ECO:0000313" key="2">
    <source>
        <dbReference type="EMBL" id="KFO37615.1"/>
    </source>
</evidence>
<evidence type="ECO:0000256" key="1">
    <source>
        <dbReference type="SAM" id="MobiDB-lite"/>
    </source>
</evidence>
<proteinExistence type="predicted"/>
<evidence type="ECO:0000313" key="3">
    <source>
        <dbReference type="Proteomes" id="UP000028990"/>
    </source>
</evidence>
<name>A0A091E4W4_FUKDA</name>
<accession>A0A091E4W4</accession>
<protein>
    <submittedName>
        <fullName evidence="2">Uncharacterized protein</fullName>
    </submittedName>
</protein>
<organism evidence="2 3">
    <name type="scientific">Fukomys damarensis</name>
    <name type="common">Damaraland mole rat</name>
    <name type="synonym">Cryptomys damarensis</name>
    <dbReference type="NCBI Taxonomy" id="885580"/>
    <lineage>
        <taxon>Eukaryota</taxon>
        <taxon>Metazoa</taxon>
        <taxon>Chordata</taxon>
        <taxon>Craniata</taxon>
        <taxon>Vertebrata</taxon>
        <taxon>Euteleostomi</taxon>
        <taxon>Mammalia</taxon>
        <taxon>Eutheria</taxon>
        <taxon>Euarchontoglires</taxon>
        <taxon>Glires</taxon>
        <taxon>Rodentia</taxon>
        <taxon>Hystricomorpha</taxon>
        <taxon>Bathyergidae</taxon>
        <taxon>Fukomys</taxon>
    </lineage>
</organism>
<feature type="region of interest" description="Disordered" evidence="1">
    <location>
        <begin position="33"/>
        <end position="71"/>
    </location>
</feature>
<dbReference type="EMBL" id="KN120773">
    <property type="protein sequence ID" value="KFO37615.1"/>
    <property type="molecule type" value="Genomic_DNA"/>
</dbReference>
<feature type="compositionally biased region" description="Low complexity" evidence="1">
    <location>
        <begin position="33"/>
        <end position="44"/>
    </location>
</feature>
<keyword evidence="3" id="KW-1185">Reference proteome</keyword>
<dbReference type="AlphaFoldDB" id="A0A091E4W4"/>
<reference evidence="2 3" key="1">
    <citation type="submission" date="2013-11" db="EMBL/GenBank/DDBJ databases">
        <title>The Damaraland mole rat (Fukomys damarensis) genome and evolution of African mole rats.</title>
        <authorList>
            <person name="Gladyshev V.N."/>
            <person name="Fang X."/>
        </authorList>
    </citation>
    <scope>NUCLEOTIDE SEQUENCE [LARGE SCALE GENOMIC DNA]</scope>
    <source>
        <tissue evidence="2">Liver</tissue>
    </source>
</reference>
<gene>
    <name evidence="2" type="ORF">H920_00992</name>
</gene>